<dbReference type="NCBIfam" id="NF006578">
    <property type="entry name" value="PRK09103.1"/>
    <property type="match status" value="1"/>
</dbReference>
<keyword evidence="6 9" id="KW-0560">Oxidoreductase</keyword>
<dbReference type="EMBL" id="MK797984">
    <property type="protein sequence ID" value="QCG76124.1"/>
    <property type="molecule type" value="Genomic_DNA"/>
</dbReference>
<evidence type="ECO:0000256" key="8">
    <source>
        <dbReference type="PROSITE-ProRule" id="PRU00492"/>
    </source>
</evidence>
<evidence type="ECO:0000256" key="2">
    <source>
        <dbReference type="ARBA" id="ARBA00012274"/>
    </source>
</evidence>
<comment type="similarity">
    <text evidence="1 9">Belongs to the ribonucleoside diphosphate reductase large chain family.</text>
</comment>
<keyword evidence="3" id="KW-0021">Allosteric enzyme</keyword>
<accession>A0A4Y5JU08</accession>
<dbReference type="EC" id="1.17.4.1" evidence="2 9"/>
<keyword evidence="7 9" id="KW-0215">Deoxyribonucleotide synthesis</keyword>
<dbReference type="GO" id="GO:0004748">
    <property type="term" value="F:ribonucleoside-diphosphate reductase activity, thioredoxin disulfide as acceptor"/>
    <property type="evidence" value="ECO:0007669"/>
    <property type="project" value="UniProtKB-EC"/>
</dbReference>
<dbReference type="PROSITE" id="PS51161">
    <property type="entry name" value="ATP_CONE"/>
    <property type="match status" value="1"/>
</dbReference>
<evidence type="ECO:0000256" key="9">
    <source>
        <dbReference type="RuleBase" id="RU003410"/>
    </source>
</evidence>
<dbReference type="InterPro" id="IPR008926">
    <property type="entry name" value="RNR_R1-su_N"/>
</dbReference>
<evidence type="ECO:0000256" key="4">
    <source>
        <dbReference type="ARBA" id="ARBA00022741"/>
    </source>
</evidence>
<keyword evidence="5 8" id="KW-0067">ATP-binding</keyword>
<dbReference type="Proteomes" id="UP000316733">
    <property type="component" value="Segment"/>
</dbReference>
<name>A0A4Y5JU08_9CAUD</name>
<gene>
    <name evidence="11" type="ORF">EST35_0243</name>
</gene>
<protein>
    <recommendedName>
        <fullName evidence="2 9">Ribonucleoside-diphosphate reductase</fullName>
        <ecNumber evidence="2 9">1.17.4.1</ecNumber>
    </recommendedName>
</protein>
<comment type="catalytic activity">
    <reaction evidence="9">
        <text>a 2'-deoxyribonucleoside 5'-diphosphate + [thioredoxin]-disulfide + H2O = a ribonucleoside 5'-diphosphate + [thioredoxin]-dithiol</text>
        <dbReference type="Rhea" id="RHEA:23252"/>
        <dbReference type="Rhea" id="RHEA-COMP:10698"/>
        <dbReference type="Rhea" id="RHEA-COMP:10700"/>
        <dbReference type="ChEBI" id="CHEBI:15377"/>
        <dbReference type="ChEBI" id="CHEBI:29950"/>
        <dbReference type="ChEBI" id="CHEBI:50058"/>
        <dbReference type="ChEBI" id="CHEBI:57930"/>
        <dbReference type="ChEBI" id="CHEBI:73316"/>
        <dbReference type="EC" id="1.17.4.1"/>
    </reaction>
</comment>
<keyword evidence="12" id="KW-1185">Reference proteome</keyword>
<comment type="function">
    <text evidence="9">Provides the precursors necessary for DNA synthesis. Catalyzes the biosynthesis of deoxyribonucleotides from the corresponding ribonucleotides.</text>
</comment>
<dbReference type="InterPro" id="IPR000788">
    <property type="entry name" value="RNR_lg_C"/>
</dbReference>
<dbReference type="PROSITE" id="PS00089">
    <property type="entry name" value="RIBORED_LARGE"/>
    <property type="match status" value="1"/>
</dbReference>
<sequence length="761" mass="86763">MKGIFVIKRDGTKEEFDPEKIHKILYWATEGLTGVSVSHLEMKAQLQLYPGITTDTIHEILIAAAHELISEESPNYQWVAARLRLFQIRKEALGQYDTIPVYDLVQRNIKLGYYTKELLDWYTKEEWDHFDNVIDHSRDFNHAYAGMEQFRGKYLVQDRVTKKVFETPQYLNLLVAATMFHKYTGKERVAIVKECYDLLSTGVISLPTPIMAGLRTSVKQFSSCVLIETDDSLDSINATTSSIVKYISQKAGIGIHGGHIRALGAKIRNGDTKHTGVTPFYRMFQAAVKSCSQGGVRGGAATLSAPYWHLEIETILNLKNNKGTEENSVRHMDYCILFNRFAYSRLLENGNITLFSPNEVPDLQKAFYDDQKEFERLYVKYENTKGIIKHTISAEELFDKFITERKETGRIYLMNIDHANDHGAFIPEFAPIKMTNLCTEITLATKPLKHVYDEEGEIALCTLAAINLGLVKKKEDLQRPAEILVRGLNELLDYQNYPIPAAKNSTLKYRPLGIGVINLAYWLAKNNFKYTDNSGLEAWDELMEAFQYYLIKASSDIAKEKNATIPGWDNIKYSRNIFPIDTYKTSVDQLVKNVQRMPWDELREQVAQYGMYNSNLSSFMPSETSAQISNATNGIEPPRAFISVKGSGEGRLKQVVPGFPKLKNRYELLWDMKSCTGYLNLVAVAQKYLDQAISTNTFYNPEHYENDEIPKSVMIKDLLYAYKMGLKTLYYHNTYDGQTDDVEADISSAIADEEDCDSCKI</sequence>
<dbReference type="InterPro" id="IPR039718">
    <property type="entry name" value="Rrm1"/>
</dbReference>
<dbReference type="SUPFAM" id="SSF51998">
    <property type="entry name" value="PFL-like glycyl radical enzymes"/>
    <property type="match status" value="1"/>
</dbReference>
<evidence type="ECO:0000313" key="11">
    <source>
        <dbReference type="EMBL" id="QCG76124.1"/>
    </source>
</evidence>
<dbReference type="SUPFAM" id="SSF48168">
    <property type="entry name" value="R1 subunit of ribonucleotide reductase, N-terminal domain"/>
    <property type="match status" value="1"/>
</dbReference>
<evidence type="ECO:0000256" key="1">
    <source>
        <dbReference type="ARBA" id="ARBA00010406"/>
    </source>
</evidence>
<dbReference type="Pfam" id="PF03477">
    <property type="entry name" value="ATP-cone"/>
    <property type="match status" value="1"/>
</dbReference>
<reference evidence="12" key="1">
    <citation type="journal article" date="2020" name="bioRxiv">
        <title>Integrative omics analysis of Pseudomonas aeruginosa virus PA5oct highlights the molecular complexity of jumbo phages.</title>
        <authorList>
            <person name="Lood C."/>
            <person name="Danis-Wlodarczyk K."/>
            <person name="Blasdel B.G."/>
            <person name="Jang H.B."/>
            <person name="Vandenheuvel D."/>
            <person name="Briers Y."/>
            <person name="Noben J.-P."/>
            <person name="van Noort V."/>
            <person name="Drulis-Kawa Z."/>
            <person name="Lavigne R."/>
        </authorList>
    </citation>
    <scope>NUCLEOTIDE SEQUENCE [LARGE SCALE GENOMIC DNA]</scope>
</reference>
<evidence type="ECO:0000313" key="12">
    <source>
        <dbReference type="Proteomes" id="UP000316733"/>
    </source>
</evidence>
<evidence type="ECO:0000256" key="5">
    <source>
        <dbReference type="ARBA" id="ARBA00022840"/>
    </source>
</evidence>
<dbReference type="PANTHER" id="PTHR11573:SF6">
    <property type="entry name" value="RIBONUCLEOSIDE-DIPHOSPHATE REDUCTASE LARGE SUBUNIT"/>
    <property type="match status" value="1"/>
</dbReference>
<evidence type="ECO:0000256" key="6">
    <source>
        <dbReference type="ARBA" id="ARBA00023002"/>
    </source>
</evidence>
<dbReference type="UniPathway" id="UPA00326"/>
<dbReference type="InterPro" id="IPR005144">
    <property type="entry name" value="ATP-cone_dom"/>
</dbReference>
<dbReference type="PRINTS" id="PR01183">
    <property type="entry name" value="RIBORDTASEM1"/>
</dbReference>
<dbReference type="NCBIfam" id="TIGR02506">
    <property type="entry name" value="NrdE_NrdA"/>
    <property type="match status" value="1"/>
</dbReference>
<dbReference type="GO" id="GO:0009263">
    <property type="term" value="P:deoxyribonucleotide biosynthetic process"/>
    <property type="evidence" value="ECO:0007669"/>
    <property type="project" value="UniProtKB-KW"/>
</dbReference>
<dbReference type="PANTHER" id="PTHR11573">
    <property type="entry name" value="RIBONUCLEOSIDE-DIPHOSPHATE REDUCTASE LARGE CHAIN"/>
    <property type="match status" value="1"/>
</dbReference>
<dbReference type="InterPro" id="IPR013346">
    <property type="entry name" value="NrdE_NrdA_C"/>
</dbReference>
<keyword evidence="4 8" id="KW-0547">Nucleotide-binding</keyword>
<dbReference type="Pfam" id="PF02867">
    <property type="entry name" value="Ribonuc_red_lgC"/>
    <property type="match status" value="1"/>
</dbReference>
<evidence type="ECO:0000259" key="10">
    <source>
        <dbReference type="PROSITE" id="PS51161"/>
    </source>
</evidence>
<dbReference type="Gene3D" id="3.20.70.20">
    <property type="match status" value="1"/>
</dbReference>
<dbReference type="Gene3D" id="1.10.1650.20">
    <property type="match status" value="1"/>
</dbReference>
<dbReference type="Pfam" id="PF00317">
    <property type="entry name" value="Ribonuc_red_lgN"/>
    <property type="match status" value="1"/>
</dbReference>
<organism evidence="11 12">
    <name type="scientific">Pseudomonas phage vB_PaeM_PA5oct</name>
    <dbReference type="NCBI Taxonomy" id="2163605"/>
    <lineage>
        <taxon>Viruses</taxon>
        <taxon>Duplodnaviria</taxon>
        <taxon>Heunggongvirae</taxon>
        <taxon>Uroviricota</taxon>
        <taxon>Caudoviricetes</taxon>
        <taxon>Arenbergviridae</taxon>
        <taxon>Wroclawvirus</taxon>
        <taxon>Wroclawvirus PA5oct</taxon>
    </lineage>
</organism>
<dbReference type="InterPro" id="IPR013509">
    <property type="entry name" value="RNR_lsu_N"/>
</dbReference>
<feature type="domain" description="ATP-cone" evidence="10">
    <location>
        <begin position="4"/>
        <end position="94"/>
    </location>
</feature>
<evidence type="ECO:0000256" key="3">
    <source>
        <dbReference type="ARBA" id="ARBA00022533"/>
    </source>
</evidence>
<proteinExistence type="inferred from homology"/>
<evidence type="ECO:0000256" key="7">
    <source>
        <dbReference type="ARBA" id="ARBA00023116"/>
    </source>
</evidence>
<dbReference type="GO" id="GO:0005524">
    <property type="term" value="F:ATP binding"/>
    <property type="evidence" value="ECO:0007669"/>
    <property type="project" value="UniProtKB-UniRule"/>
</dbReference>